<organism evidence="1 2">
    <name type="scientific">Mytilus edulis</name>
    <name type="common">Blue mussel</name>
    <dbReference type="NCBI Taxonomy" id="6550"/>
    <lineage>
        <taxon>Eukaryota</taxon>
        <taxon>Metazoa</taxon>
        <taxon>Spiralia</taxon>
        <taxon>Lophotrochozoa</taxon>
        <taxon>Mollusca</taxon>
        <taxon>Bivalvia</taxon>
        <taxon>Autobranchia</taxon>
        <taxon>Pteriomorphia</taxon>
        <taxon>Mytilida</taxon>
        <taxon>Mytiloidea</taxon>
        <taxon>Mytilidae</taxon>
        <taxon>Mytilinae</taxon>
        <taxon>Mytilus</taxon>
    </lineage>
</organism>
<dbReference type="EMBL" id="CAJPWZ010002737">
    <property type="protein sequence ID" value="CAG2244441.1"/>
    <property type="molecule type" value="Genomic_DNA"/>
</dbReference>
<dbReference type="Proteomes" id="UP000683360">
    <property type="component" value="Unassembled WGS sequence"/>
</dbReference>
<evidence type="ECO:0000313" key="2">
    <source>
        <dbReference type="Proteomes" id="UP000683360"/>
    </source>
</evidence>
<protein>
    <submittedName>
        <fullName evidence="1">Uncharacterized protein</fullName>
    </submittedName>
</protein>
<sequence>MKVHKHNRCIDLIRSVTKNLDSHLYMQSCYSDVKKEKLEKYTKQAFDEMQPICNKQIEINIYSKIISHDLKYHDPYTTIKQFKLFKEQDDENLDFPTKLKFRIREVPENIPAEVDSSSTGTVTSVASISTPTTSCSSDTVNLTTTTPSINPIMTPTITRSDQGNTLHKLLIMNVIDVTRVC</sequence>
<comment type="caution">
    <text evidence="1">The sequence shown here is derived from an EMBL/GenBank/DDBJ whole genome shotgun (WGS) entry which is preliminary data.</text>
</comment>
<dbReference type="AlphaFoldDB" id="A0A8S3UF47"/>
<accession>A0A8S3UF47</accession>
<name>A0A8S3UF47_MYTED</name>
<gene>
    <name evidence="1" type="ORF">MEDL_56519</name>
</gene>
<proteinExistence type="predicted"/>
<evidence type="ECO:0000313" key="1">
    <source>
        <dbReference type="EMBL" id="CAG2244441.1"/>
    </source>
</evidence>
<reference evidence="1" key="1">
    <citation type="submission" date="2021-03" db="EMBL/GenBank/DDBJ databases">
        <authorList>
            <person name="Bekaert M."/>
        </authorList>
    </citation>
    <scope>NUCLEOTIDE SEQUENCE</scope>
</reference>
<keyword evidence="2" id="KW-1185">Reference proteome</keyword>